<organism evidence="3 4">
    <name type="scientific">Paraburkholderia susongensis</name>
    <dbReference type="NCBI Taxonomy" id="1515439"/>
    <lineage>
        <taxon>Bacteria</taxon>
        <taxon>Pseudomonadati</taxon>
        <taxon>Pseudomonadota</taxon>
        <taxon>Betaproteobacteria</taxon>
        <taxon>Burkholderiales</taxon>
        <taxon>Burkholderiaceae</taxon>
        <taxon>Paraburkholderia</taxon>
    </lineage>
</organism>
<proteinExistence type="predicted"/>
<dbReference type="PANTHER" id="PTHR43377">
    <property type="entry name" value="BILIVERDIN REDUCTASE A"/>
    <property type="match status" value="1"/>
</dbReference>
<dbReference type="Proteomes" id="UP000193228">
    <property type="component" value="Unassembled WGS sequence"/>
</dbReference>
<dbReference type="Pfam" id="PF01408">
    <property type="entry name" value="GFO_IDH_MocA"/>
    <property type="match status" value="1"/>
</dbReference>
<dbReference type="InterPro" id="IPR051450">
    <property type="entry name" value="Gfo/Idh/MocA_Oxidoreductases"/>
</dbReference>
<dbReference type="GO" id="GO:0000166">
    <property type="term" value="F:nucleotide binding"/>
    <property type="evidence" value="ECO:0007669"/>
    <property type="project" value="InterPro"/>
</dbReference>
<dbReference type="InterPro" id="IPR000683">
    <property type="entry name" value="Gfo/Idh/MocA-like_OxRdtase_N"/>
</dbReference>
<evidence type="ECO:0000313" key="4">
    <source>
        <dbReference type="Proteomes" id="UP000193228"/>
    </source>
</evidence>
<dbReference type="InterPro" id="IPR036291">
    <property type="entry name" value="NAD(P)-bd_dom_sf"/>
</dbReference>
<dbReference type="STRING" id="1515439.SAMN06265784_102293"/>
<dbReference type="Gene3D" id="3.30.360.10">
    <property type="entry name" value="Dihydrodipicolinate Reductase, domain 2"/>
    <property type="match status" value="1"/>
</dbReference>
<dbReference type="EMBL" id="FXAT01000002">
    <property type="protein sequence ID" value="SMG23256.1"/>
    <property type="molecule type" value="Genomic_DNA"/>
</dbReference>
<dbReference type="RefSeq" id="WP_085481453.1">
    <property type="nucleotide sequence ID" value="NZ_FXAT01000002.1"/>
</dbReference>
<evidence type="ECO:0000259" key="1">
    <source>
        <dbReference type="Pfam" id="PF01408"/>
    </source>
</evidence>
<dbReference type="OrthoDB" id="8565814at2"/>
<protein>
    <submittedName>
        <fullName evidence="3">Predicted dehydrogenase</fullName>
    </submittedName>
</protein>
<evidence type="ECO:0000259" key="2">
    <source>
        <dbReference type="Pfam" id="PF22725"/>
    </source>
</evidence>
<dbReference type="PANTHER" id="PTHR43377:SF8">
    <property type="entry name" value="BLR3664 PROTEIN"/>
    <property type="match status" value="1"/>
</dbReference>
<name>A0A1X7J6K4_9BURK</name>
<dbReference type="Gene3D" id="3.40.50.720">
    <property type="entry name" value="NAD(P)-binding Rossmann-like Domain"/>
    <property type="match status" value="1"/>
</dbReference>
<feature type="domain" description="GFO/IDH/MocA-like oxidoreductase" evidence="2">
    <location>
        <begin position="129"/>
        <end position="234"/>
    </location>
</feature>
<gene>
    <name evidence="3" type="ORF">SAMN06265784_102293</name>
</gene>
<evidence type="ECO:0000313" key="3">
    <source>
        <dbReference type="EMBL" id="SMG23256.1"/>
    </source>
</evidence>
<feature type="domain" description="Gfo/Idh/MocA-like oxidoreductase N-terminal" evidence="1">
    <location>
        <begin position="4"/>
        <end position="121"/>
    </location>
</feature>
<sequence length="357" mass="38707">MSKINIAVVGAGVIGKRHMQEIASSDQCRLVAIADPSSEAEHQAGTLGVALYKDYRKLLDTERADAVIVCTPNSTHVEVGMACIDRGIPVLIEKPIADDLASARALAEASRTARVPVLVGHHRRHNPMVRTAKKVIGEGHIGKLVVANIMCLVYKPDAYFDVPWRRRTGGGPILINMIHEIDLIRHLCGEVASVQAVSSSRTRAHEVEDSAACTLELDNGTVANISLSDTAATPWSWDTAAGEDRQLFDYCPVPTHFFAGTNGALSLPDRTLWSYDGEKGRHRPIHGECTPMEEENTYANQLRHFIDVVNGAAEPLIDAHDAARTLAATLAVAEAAKTGLKIDMNADTRFRARDTIA</sequence>
<dbReference type="AlphaFoldDB" id="A0A1X7J6K4"/>
<dbReference type="SUPFAM" id="SSF55347">
    <property type="entry name" value="Glyceraldehyde-3-phosphate dehydrogenase-like, C-terminal domain"/>
    <property type="match status" value="1"/>
</dbReference>
<keyword evidence="4" id="KW-1185">Reference proteome</keyword>
<dbReference type="InterPro" id="IPR055170">
    <property type="entry name" value="GFO_IDH_MocA-like_dom"/>
</dbReference>
<dbReference type="SUPFAM" id="SSF51735">
    <property type="entry name" value="NAD(P)-binding Rossmann-fold domains"/>
    <property type="match status" value="1"/>
</dbReference>
<dbReference type="Pfam" id="PF22725">
    <property type="entry name" value="GFO_IDH_MocA_C3"/>
    <property type="match status" value="1"/>
</dbReference>
<accession>A0A1X7J6K4</accession>
<reference evidence="4" key="1">
    <citation type="submission" date="2017-04" db="EMBL/GenBank/DDBJ databases">
        <authorList>
            <person name="Varghese N."/>
            <person name="Submissions S."/>
        </authorList>
    </citation>
    <scope>NUCLEOTIDE SEQUENCE [LARGE SCALE GENOMIC DNA]</scope>
    <source>
        <strain evidence="4">LMG 29540</strain>
    </source>
</reference>